<accession>A0ABM3ZNZ9</accession>
<evidence type="ECO:0000313" key="4">
    <source>
        <dbReference type="RefSeq" id="XP_060550099.1"/>
    </source>
</evidence>
<dbReference type="Gene3D" id="1.10.150.130">
    <property type="match status" value="1"/>
</dbReference>
<reference evidence="4" key="1">
    <citation type="submission" date="2025-08" db="UniProtKB">
        <authorList>
            <consortium name="RefSeq"/>
        </authorList>
    </citation>
    <scope>IDENTIFICATION</scope>
    <source>
        <tissue evidence="4">Blood</tissue>
    </source>
</reference>
<dbReference type="RefSeq" id="XP_060550099.1">
    <property type="nucleotide sequence ID" value="XM_060694116.1"/>
</dbReference>
<dbReference type="SUPFAM" id="SSF47823">
    <property type="entry name" value="lambda integrase-like, N-terminal domain"/>
    <property type="match status" value="1"/>
</dbReference>
<proteinExistence type="predicted"/>
<protein>
    <submittedName>
        <fullName evidence="4">Uncharacterized protein LOC132712496</fullName>
    </submittedName>
</protein>
<organism evidence="3 4">
    <name type="scientific">Pantherophis guttatus</name>
    <name type="common">Corn snake</name>
    <name type="synonym">Elaphe guttata</name>
    <dbReference type="NCBI Taxonomy" id="94885"/>
    <lineage>
        <taxon>Eukaryota</taxon>
        <taxon>Metazoa</taxon>
        <taxon>Chordata</taxon>
        <taxon>Craniata</taxon>
        <taxon>Vertebrata</taxon>
        <taxon>Euteleostomi</taxon>
        <taxon>Lepidosauria</taxon>
        <taxon>Squamata</taxon>
        <taxon>Bifurcata</taxon>
        <taxon>Unidentata</taxon>
        <taxon>Episquamata</taxon>
        <taxon>Toxicofera</taxon>
        <taxon>Serpentes</taxon>
        <taxon>Colubroidea</taxon>
        <taxon>Colubridae</taxon>
        <taxon>Colubrinae</taxon>
        <taxon>Pantherophis</taxon>
    </lineage>
</organism>
<keyword evidence="3" id="KW-1185">Reference proteome</keyword>
<dbReference type="InterPro" id="IPR010998">
    <property type="entry name" value="Integrase_recombinase_N"/>
</dbReference>
<sequence>MVRQSGGALHLSSMGDSSKSDLSVPGGHKPPRASVAPVDRLALEKVIMKRDRLSDDVIGTIQAYRWSSTSRIYEASWRAFCTWYSKHHVDPTSADIPDILDFLQAGLDRGLASSTLRRQTTALSTVLTCPPYQSLSHHPRIRGFLHGAMNLQPPTVHRYPSWDLPLVLQALTLPPFEPLGSIALKFLSFKVAFLLAITSARRVSELTALSIRKDLCIFHANTLILWLDPVFVPKVNSWFHRAQEFVLPDFCPSPRHHRENVGTRWMCGGLFINTYVAQCPFAGLKLF</sequence>
<dbReference type="PANTHER" id="PTHR33066">
    <property type="entry name" value="INTEGRASE_SAM-LIKE_N DOMAIN-CONTAINING PROTEIN"/>
    <property type="match status" value="1"/>
</dbReference>
<feature type="region of interest" description="Disordered" evidence="2">
    <location>
        <begin position="1"/>
        <end position="34"/>
    </location>
</feature>
<keyword evidence="1" id="KW-0238">DNA-binding</keyword>
<evidence type="ECO:0000313" key="3">
    <source>
        <dbReference type="Proteomes" id="UP001652622"/>
    </source>
</evidence>
<evidence type="ECO:0000256" key="2">
    <source>
        <dbReference type="SAM" id="MobiDB-lite"/>
    </source>
</evidence>
<evidence type="ECO:0000256" key="1">
    <source>
        <dbReference type="ARBA" id="ARBA00023125"/>
    </source>
</evidence>
<dbReference type="PANTHER" id="PTHR33066:SF2">
    <property type="entry name" value="FILAGGRIN-2-LIKE"/>
    <property type="match status" value="1"/>
</dbReference>
<name>A0ABM3ZNZ9_PANGU</name>
<gene>
    <name evidence="4" type="primary">LOC132712496</name>
</gene>
<dbReference type="GeneID" id="132712496"/>
<dbReference type="Proteomes" id="UP001652622">
    <property type="component" value="Unplaced"/>
</dbReference>
<feature type="compositionally biased region" description="Low complexity" evidence="2">
    <location>
        <begin position="11"/>
        <end position="23"/>
    </location>
</feature>